<proteinExistence type="predicted"/>
<protein>
    <submittedName>
        <fullName evidence="2">8635_t:CDS:1</fullName>
    </submittedName>
</protein>
<evidence type="ECO:0000256" key="1">
    <source>
        <dbReference type="ARBA" id="ARBA00022857"/>
    </source>
</evidence>
<gene>
    <name evidence="2" type="ORF">FCALED_LOCUS7578</name>
</gene>
<dbReference type="InterPro" id="IPR036291">
    <property type="entry name" value="NAD(P)-bd_dom_sf"/>
</dbReference>
<sequence length="341" mass="38114">MTPKTAIHVAGADGELGASIVRGLLEMPNLYPHLSKIPVYAGVHYETMQSSTVLEERGALVVEVDPVNQPDSVVHTLKQAAKLLLLVDPLSGEITRKDALAFARGYIRAAKQANIEHIVFPTPFSKLDIPYSPPLTPVDESDDERSNITRSLSPYRDQFETIESIIRESFSKSQITILRYPGVLNQHLLFFARHIMEKSKIPLIENPDMIFECCDMSDVVRASCHILFCPVQRHGNKEYKITGPNLLTNDEISIKASLGLGREISSEFMNIQQIRKVLMEVTPDKEEVAYLLELWGLQGCLGAARKVQVTRDLEIITGSTGKSLREFFENSRHAFISPQTG</sequence>
<dbReference type="AlphaFoldDB" id="A0A9N9BYQ6"/>
<reference evidence="2" key="1">
    <citation type="submission" date="2021-06" db="EMBL/GenBank/DDBJ databases">
        <authorList>
            <person name="Kallberg Y."/>
            <person name="Tangrot J."/>
            <person name="Rosling A."/>
        </authorList>
    </citation>
    <scope>NUCLEOTIDE SEQUENCE</scope>
    <source>
        <strain evidence="2">UK204</strain>
    </source>
</reference>
<name>A0A9N9BYQ6_9GLOM</name>
<keyword evidence="3" id="KW-1185">Reference proteome</keyword>
<dbReference type="InterPro" id="IPR051164">
    <property type="entry name" value="NmrA-like_oxidored"/>
</dbReference>
<evidence type="ECO:0000313" key="3">
    <source>
        <dbReference type="Proteomes" id="UP000789570"/>
    </source>
</evidence>
<comment type="caution">
    <text evidence="2">The sequence shown here is derived from an EMBL/GenBank/DDBJ whole genome shotgun (WGS) entry which is preliminary data.</text>
</comment>
<dbReference type="EMBL" id="CAJVPQ010002039">
    <property type="protein sequence ID" value="CAG8580698.1"/>
    <property type="molecule type" value="Genomic_DNA"/>
</dbReference>
<accession>A0A9N9BYQ6</accession>
<dbReference type="Proteomes" id="UP000789570">
    <property type="component" value="Unassembled WGS sequence"/>
</dbReference>
<evidence type="ECO:0000313" key="2">
    <source>
        <dbReference type="EMBL" id="CAG8580698.1"/>
    </source>
</evidence>
<dbReference type="SUPFAM" id="SSF51735">
    <property type="entry name" value="NAD(P)-binding Rossmann-fold domains"/>
    <property type="match status" value="1"/>
</dbReference>
<dbReference type="PANTHER" id="PTHR42748">
    <property type="entry name" value="NITROGEN METABOLITE REPRESSION PROTEIN NMRA FAMILY MEMBER"/>
    <property type="match status" value="1"/>
</dbReference>
<organism evidence="2 3">
    <name type="scientific">Funneliformis caledonium</name>
    <dbReference type="NCBI Taxonomy" id="1117310"/>
    <lineage>
        <taxon>Eukaryota</taxon>
        <taxon>Fungi</taxon>
        <taxon>Fungi incertae sedis</taxon>
        <taxon>Mucoromycota</taxon>
        <taxon>Glomeromycotina</taxon>
        <taxon>Glomeromycetes</taxon>
        <taxon>Glomerales</taxon>
        <taxon>Glomeraceae</taxon>
        <taxon>Funneliformis</taxon>
    </lineage>
</organism>
<dbReference type="PANTHER" id="PTHR42748:SF7">
    <property type="entry name" value="NMRA LIKE REDOX SENSOR 1-RELATED"/>
    <property type="match status" value="1"/>
</dbReference>
<keyword evidence="1" id="KW-0521">NADP</keyword>
<dbReference type="Gene3D" id="3.40.50.720">
    <property type="entry name" value="NAD(P)-binding Rossmann-like Domain"/>
    <property type="match status" value="1"/>
</dbReference>
<dbReference type="OrthoDB" id="9997102at2759"/>